<gene>
    <name evidence="3" type="ORF">ENY07_10875</name>
</gene>
<feature type="compositionally biased region" description="Pro residues" evidence="1">
    <location>
        <begin position="789"/>
        <end position="799"/>
    </location>
</feature>
<dbReference type="AlphaFoldDB" id="A0A8J4M6X1"/>
<reference evidence="3" key="1">
    <citation type="journal article" date="2020" name="mSystems">
        <title>Genome- and Community-Level Interaction Insights into Carbon Utilization and Element Cycling Functions of Hydrothermarchaeota in Hydrothermal Sediment.</title>
        <authorList>
            <person name="Zhou Z."/>
            <person name="Liu Y."/>
            <person name="Xu W."/>
            <person name="Pan J."/>
            <person name="Luo Z.H."/>
            <person name="Li M."/>
        </authorList>
    </citation>
    <scope>NUCLEOTIDE SEQUENCE</scope>
    <source>
        <strain evidence="3">SpSt-997</strain>
    </source>
</reference>
<proteinExistence type="predicted"/>
<evidence type="ECO:0000256" key="1">
    <source>
        <dbReference type="SAM" id="MobiDB-lite"/>
    </source>
</evidence>
<dbReference type="EMBL" id="DTQM01000207">
    <property type="protein sequence ID" value="HGC43707.1"/>
    <property type="molecule type" value="Genomic_DNA"/>
</dbReference>
<sequence length="1068" mass="110649">MKRLVGQAAFLAHRLLALALGIVVLASLGLGAGLWRLSQGPINLAWLARKLEVEANQGANPVHLEIGAASLAWEGWRGAVDRPIDLRLTNLLARDSTGREIAMIPLAEVSLALGPLLRGRLAPRAIVLDIEDLHLVRDADGTLALFPARTRAGTARATPLARLAGESSITMAALRRLRLESSKITVIDDQLGLTWRIDAAHLDLARVAARAFTGRLDATLAVAGQNIPLAARMIPETAAAGPAPRITARIGPLVPAQLAAAASGLAPLKALDAPLSADVTLVPAADLDLAGGIGSWWQRVEAVLALGSGHLALGEGVVPIASGRLVLATDPAQLTLREFSLALAAPAGSANPLITGSGRATRPQDGRLALTLGASLDALPLGDLARYWPAGLADAARDWVSTNVTAGRLHDLHLDLTASLTPDGGAPVVERIAGKVSGDDLTIAWLAPMPPITHGRAVLRLDSADALTIVADAGVVATSAGGAVHLTNGTMHITGLTAKDQTADLRLALGGDVADALALLAHPRLHLLDAASLSRLHDPSGDFTGTLAVKLPLDQHVGIDQIAIDAAIDINKLHLAALLAGRDLDDGAFTLAVNKDGLTASGTAQFAGVAARLALAGDFRAGPPDQILTRARLEAPIDAPALAGFGIDAGARLIGTLPLTADFISRRNGQGTVSLAVDLTPAAIAPAPLAWRKARGAPGRAQAEIRLDHGEIAAIDHITLEAPDLALEGAADYAHGAPRRLLLNRAEIGATRLHGTLDLPMAPEAPYRLALSGPSLDLSGHLPEAAPAALPPQAGPAPPSAAKSASAGFPWQAEIAIDTILLGPNRRLGFVRGHAEDDGARLTALQLEGMAQPGDRFRLAITEAPGGRARLLSGEAHDAGALLKTLGVVETVSGGTLSLAGRFDDAVPGHPLAGTLRIERFTLHDAPLAAKILQNMTLYGLVDELHGSGLQFDRLIAPFHYQNRRIVLDNARMSNASLGFTVKGTIDLATRRADLSGTIIPAYFFNSLLGRLPLVGRLFSPERGGGVLAADYAVIGPLDNPKVTVNPLAALTPGATRGIFNLFNNKTP</sequence>
<evidence type="ECO:0000259" key="2">
    <source>
        <dbReference type="Pfam" id="PF13116"/>
    </source>
</evidence>
<feature type="region of interest" description="Disordered" evidence="1">
    <location>
        <begin position="782"/>
        <end position="805"/>
    </location>
</feature>
<dbReference type="Pfam" id="PF13116">
    <property type="entry name" value="YhdP"/>
    <property type="match status" value="1"/>
</dbReference>
<evidence type="ECO:0000313" key="3">
    <source>
        <dbReference type="EMBL" id="HGC43707.1"/>
    </source>
</evidence>
<organism evidence="3">
    <name type="scientific">Acidicaldus sp</name>
    <dbReference type="NCBI Taxonomy" id="1872105"/>
    <lineage>
        <taxon>Bacteria</taxon>
        <taxon>Pseudomonadati</taxon>
        <taxon>Pseudomonadota</taxon>
        <taxon>Alphaproteobacteria</taxon>
        <taxon>Acetobacterales</taxon>
        <taxon>Acetobacteraceae</taxon>
        <taxon>Acidicaldus</taxon>
    </lineage>
</organism>
<feature type="domain" description="YhdP central" evidence="2">
    <location>
        <begin position="350"/>
        <end position="823"/>
    </location>
</feature>
<comment type="caution">
    <text evidence="3">The sequence shown here is derived from an EMBL/GenBank/DDBJ whole genome shotgun (WGS) entry which is preliminary data.</text>
</comment>
<dbReference type="InterPro" id="IPR025263">
    <property type="entry name" value="YhdP_central"/>
</dbReference>
<name>A0A8J4M6X1_9PROT</name>
<accession>A0A8J4M6X1</accession>
<protein>
    <recommendedName>
        <fullName evidence="2">YhdP central domain-containing protein</fullName>
    </recommendedName>
</protein>